<dbReference type="SUPFAM" id="SSF51261">
    <property type="entry name" value="Duplicated hybrid motif"/>
    <property type="match status" value="1"/>
</dbReference>
<evidence type="ECO:0000259" key="3">
    <source>
        <dbReference type="Pfam" id="PF01551"/>
    </source>
</evidence>
<dbReference type="CDD" id="cd12797">
    <property type="entry name" value="M23_peptidase"/>
    <property type="match status" value="1"/>
</dbReference>
<evidence type="ECO:0000256" key="2">
    <source>
        <dbReference type="SAM" id="SignalP"/>
    </source>
</evidence>
<sequence length="385" mass="39750">MRALAPLALMLLAPALLSAADPLTAARAEAAAAAREQARLEALVRRAEDAAGKLRAEQAAAAQAIIAAEAAVAEADVRAAELQRQLDGQRERLTREQRPAALLLAGLAQIGRRPPLLQLADARSVEDLVHLRAVLDATLPAVTARTAALRTELRRGEALASAAAEARSAKVAARTQLAERQRRFAAVEAQSNRRLVELGSAALGAGDVVLARQSEAERAESLAAERRTAARTAAQLARLEPAPPRPAAPAGAAAPPPLAWQVPLRGPVLTGLAEISASGVRSRGLTIGSRYGAPVTVPAAGRIAFAGPFRSHASVIILDHGHGWMTLLTGVRTDLAVGSELGRGEALGQATGTAVAVELSRDGRPQPAALIAGSSALLSNDRQPS</sequence>
<dbReference type="InterPro" id="IPR016047">
    <property type="entry name" value="M23ase_b-sheet_dom"/>
</dbReference>
<feature type="coiled-coil region" evidence="1">
    <location>
        <begin position="23"/>
        <end position="92"/>
    </location>
</feature>
<evidence type="ECO:0000256" key="1">
    <source>
        <dbReference type="SAM" id="Coils"/>
    </source>
</evidence>
<keyword evidence="1" id="KW-0175">Coiled coil</keyword>
<evidence type="ECO:0000313" key="4">
    <source>
        <dbReference type="EMBL" id="MCW3796387.1"/>
    </source>
</evidence>
<keyword evidence="5" id="KW-1185">Reference proteome</keyword>
<dbReference type="RefSeq" id="WP_264880144.1">
    <property type="nucleotide sequence ID" value="NZ_JAPDOB010000001.1"/>
</dbReference>
<organism evidence="4 5">
    <name type="scientific">Sphingomonas arvum</name>
    <dbReference type="NCBI Taxonomy" id="2992113"/>
    <lineage>
        <taxon>Bacteria</taxon>
        <taxon>Pseudomonadati</taxon>
        <taxon>Pseudomonadota</taxon>
        <taxon>Alphaproteobacteria</taxon>
        <taxon>Sphingomonadales</taxon>
        <taxon>Sphingomonadaceae</taxon>
        <taxon>Sphingomonas</taxon>
    </lineage>
</organism>
<dbReference type="Gene3D" id="2.70.70.10">
    <property type="entry name" value="Glucose Permease (Domain IIA)"/>
    <property type="match status" value="1"/>
</dbReference>
<accession>A0ABT3JBF2</accession>
<protein>
    <submittedName>
        <fullName evidence="4">Peptidoglycan DD-metalloendopeptidase family protein</fullName>
    </submittedName>
</protein>
<feature type="signal peptide" evidence="2">
    <location>
        <begin position="1"/>
        <end position="19"/>
    </location>
</feature>
<dbReference type="EMBL" id="JAPDOB010000001">
    <property type="protein sequence ID" value="MCW3796387.1"/>
    <property type="molecule type" value="Genomic_DNA"/>
</dbReference>
<name>A0ABT3JBF2_9SPHN</name>
<feature type="domain" description="M23ase beta-sheet core" evidence="3">
    <location>
        <begin position="282"/>
        <end position="353"/>
    </location>
</feature>
<keyword evidence="2" id="KW-0732">Signal</keyword>
<gene>
    <name evidence="4" type="ORF">OMW55_00995</name>
</gene>
<comment type="caution">
    <text evidence="4">The sequence shown here is derived from an EMBL/GenBank/DDBJ whole genome shotgun (WGS) entry which is preliminary data.</text>
</comment>
<dbReference type="Proteomes" id="UP001526246">
    <property type="component" value="Unassembled WGS sequence"/>
</dbReference>
<dbReference type="InterPro" id="IPR011055">
    <property type="entry name" value="Dup_hybrid_motif"/>
</dbReference>
<evidence type="ECO:0000313" key="5">
    <source>
        <dbReference type="Proteomes" id="UP001526246"/>
    </source>
</evidence>
<proteinExistence type="predicted"/>
<dbReference type="Pfam" id="PF01551">
    <property type="entry name" value="Peptidase_M23"/>
    <property type="match status" value="1"/>
</dbReference>
<reference evidence="4 5" key="1">
    <citation type="submission" date="2022-10" db="EMBL/GenBank/DDBJ databases">
        <title>Sphingomonas sp.</title>
        <authorList>
            <person name="Jin C."/>
        </authorList>
    </citation>
    <scope>NUCLEOTIDE SEQUENCE [LARGE SCALE GENOMIC DNA]</scope>
    <source>
        <strain evidence="4 5">BN140010</strain>
    </source>
</reference>
<feature type="chain" id="PRO_5046585889" evidence="2">
    <location>
        <begin position="20"/>
        <end position="385"/>
    </location>
</feature>